<dbReference type="Gene3D" id="6.10.280.70">
    <property type="match status" value="1"/>
</dbReference>
<accession>A0A061RHX4</accession>
<dbReference type="InterPro" id="IPR036228">
    <property type="entry name" value="ATP_synth_F0_dsu_sf_mt"/>
</dbReference>
<feature type="coiled-coil region" evidence="1">
    <location>
        <begin position="181"/>
        <end position="230"/>
    </location>
</feature>
<evidence type="ECO:0008006" key="3">
    <source>
        <dbReference type="Google" id="ProtNLM"/>
    </source>
</evidence>
<gene>
    <name evidence="2" type="ORF">TSPGSL018_1591</name>
</gene>
<dbReference type="EMBL" id="GBEZ01014511">
    <property type="protein sequence ID" value="JAC71568.1"/>
    <property type="molecule type" value="Transcribed_RNA"/>
</dbReference>
<dbReference type="GO" id="GO:0015986">
    <property type="term" value="P:proton motive force-driven ATP synthesis"/>
    <property type="evidence" value="ECO:0007669"/>
    <property type="project" value="InterPro"/>
</dbReference>
<dbReference type="SUPFAM" id="SSF161065">
    <property type="entry name" value="ATP synthase D chain-like"/>
    <property type="match status" value="1"/>
</dbReference>
<evidence type="ECO:0000313" key="2">
    <source>
        <dbReference type="EMBL" id="JAC71568.1"/>
    </source>
</evidence>
<evidence type="ECO:0000256" key="1">
    <source>
        <dbReference type="SAM" id="Coils"/>
    </source>
</evidence>
<dbReference type="GO" id="GO:0015078">
    <property type="term" value="F:proton transmembrane transporter activity"/>
    <property type="evidence" value="ECO:0007669"/>
    <property type="project" value="InterPro"/>
</dbReference>
<reference evidence="2" key="1">
    <citation type="submission" date="2014-05" db="EMBL/GenBank/DDBJ databases">
        <title>The transcriptome of the halophilic microalga Tetraselmis sp. GSL018 isolated from the Great Salt Lake, Utah.</title>
        <authorList>
            <person name="Jinkerson R.E."/>
            <person name="D'Adamo S."/>
            <person name="Posewitz M.C."/>
        </authorList>
    </citation>
    <scope>NUCLEOTIDE SEQUENCE</scope>
    <source>
        <strain evidence="2">GSL018</strain>
    </source>
</reference>
<proteinExistence type="predicted"/>
<feature type="non-terminal residue" evidence="2">
    <location>
        <position position="1"/>
    </location>
</feature>
<dbReference type="AlphaFoldDB" id="A0A061RHX4"/>
<dbReference type="GO" id="GO:0045259">
    <property type="term" value="C:proton-transporting ATP synthase complex"/>
    <property type="evidence" value="ECO:0007669"/>
    <property type="project" value="InterPro"/>
</dbReference>
<sequence>GTSEALSARAALQYNTTMLKTSCTRFLKACSTSALTGAIFSSARGFAQSPAALDFEAAHVEPARAEASKMFQDLGMPLPEALKGQRPLPEVLDAVSAVFMEELDLPADKMKEAYVLRMKIKEALQKQQQEILPEPVNIDWEGLKVSLEDAELVDKFKAAMDKTLADPAVQSPAMPEGPDPLMEAMAEAQKNMEQLSKAVQEDAVRAEAKLKELKARSKEIEQDIAAIESGNITIDSELAKHPGIASKIDQEILDDKW</sequence>
<protein>
    <recommendedName>
        <fullName evidence="3">ATP synthase subunit d, mitochondrial</fullName>
    </recommendedName>
</protein>
<organism evidence="2">
    <name type="scientific">Tetraselmis sp. GSL018</name>
    <dbReference type="NCBI Taxonomy" id="582737"/>
    <lineage>
        <taxon>Eukaryota</taxon>
        <taxon>Viridiplantae</taxon>
        <taxon>Chlorophyta</taxon>
        <taxon>core chlorophytes</taxon>
        <taxon>Chlorodendrophyceae</taxon>
        <taxon>Chlorodendrales</taxon>
        <taxon>Chlorodendraceae</taxon>
        <taxon>Tetraselmis</taxon>
    </lineage>
</organism>
<keyword evidence="1" id="KW-0175">Coiled coil</keyword>
<name>A0A061RHX4_9CHLO</name>